<evidence type="ECO:0000313" key="12">
    <source>
        <dbReference type="EMBL" id="QHD65310.1"/>
    </source>
</evidence>
<keyword evidence="7 9" id="KW-0408">Iron</keyword>
<feature type="binding site" description="covalent" evidence="9">
    <location>
        <position position="62"/>
    </location>
    <ligand>
        <name>heme c</name>
        <dbReference type="ChEBI" id="CHEBI:61717"/>
    </ligand>
</feature>
<keyword evidence="3 9" id="KW-0349">Heme</keyword>
<evidence type="ECO:0000256" key="8">
    <source>
        <dbReference type="ARBA" id="ARBA00023136"/>
    </source>
</evidence>
<reference evidence="12 13" key="1">
    <citation type="journal article" date="2020" name="MBio">
        <title>Erratum for Teymournejad et al., 'Isolation and Molecular Analysis of a Novel Neorickettsia Species That Causes Potomac Horse Fever'.</title>
        <authorList>
            <person name="Teymournejad O."/>
            <person name="Lin M."/>
            <person name="Bekebrede H."/>
            <person name="Kamr A."/>
            <person name="Toribio R.E."/>
            <person name="Arroyo L.G."/>
            <person name="Baird J.D."/>
            <person name="Rikihisa Y."/>
        </authorList>
    </citation>
    <scope>NUCLEOTIDE SEQUENCE [LARGE SCALE GENOMIC DNA]</scope>
    <source>
        <strain evidence="12 13">Fin17</strain>
    </source>
</reference>
<feature type="binding site" description="covalent" evidence="9">
    <location>
        <position position="58"/>
    </location>
    <ligand>
        <name>heme c</name>
        <dbReference type="ChEBI" id="CHEBI:61717"/>
    </ligand>
</feature>
<feature type="binding site" description="covalent" evidence="9">
    <location>
        <position position="61"/>
    </location>
    <ligand>
        <name>heme c</name>
        <dbReference type="ChEBI" id="CHEBI:61717"/>
    </ligand>
</feature>
<evidence type="ECO:0000259" key="11">
    <source>
        <dbReference type="PROSITE" id="PS51007"/>
    </source>
</evidence>
<evidence type="ECO:0000256" key="9">
    <source>
        <dbReference type="PIRSR" id="PIRSR602326-1"/>
    </source>
</evidence>
<dbReference type="KEGG" id="nef:GP480_02525"/>
<evidence type="ECO:0000256" key="6">
    <source>
        <dbReference type="ARBA" id="ARBA00022989"/>
    </source>
</evidence>
<evidence type="ECO:0000256" key="10">
    <source>
        <dbReference type="SAM" id="SignalP"/>
    </source>
</evidence>
<feature type="binding site" description="covalent" evidence="9">
    <location>
        <position position="177"/>
    </location>
    <ligand>
        <name>heme c</name>
        <dbReference type="ChEBI" id="CHEBI:61717"/>
    </ligand>
</feature>
<dbReference type="EMBL" id="CP047224">
    <property type="protein sequence ID" value="QHD65310.1"/>
    <property type="molecule type" value="Genomic_DNA"/>
</dbReference>
<dbReference type="GO" id="GO:0016020">
    <property type="term" value="C:membrane"/>
    <property type="evidence" value="ECO:0007669"/>
    <property type="project" value="UniProtKB-SubCell"/>
</dbReference>
<dbReference type="PROSITE" id="PS51007">
    <property type="entry name" value="CYTC"/>
    <property type="match status" value="1"/>
</dbReference>
<evidence type="ECO:0000256" key="3">
    <source>
        <dbReference type="ARBA" id="ARBA00022617"/>
    </source>
</evidence>
<dbReference type="InterPro" id="IPR036909">
    <property type="entry name" value="Cyt_c-like_dom_sf"/>
</dbReference>
<accession>A0A6P1GAI8</accession>
<keyword evidence="5 9" id="KW-0479">Metal-binding</keyword>
<keyword evidence="6" id="KW-1133">Transmembrane helix</keyword>
<evidence type="ECO:0000313" key="13">
    <source>
        <dbReference type="Proteomes" id="UP000464912"/>
    </source>
</evidence>
<evidence type="ECO:0000256" key="2">
    <source>
        <dbReference type="ARBA" id="ARBA00016165"/>
    </source>
</evidence>
<name>A0A6P1GAI8_9RICK</name>
<keyword evidence="13" id="KW-1185">Reference proteome</keyword>
<comment type="cofactor">
    <cofactor evidence="9">
        <name>heme c</name>
        <dbReference type="ChEBI" id="CHEBI:61717"/>
    </cofactor>
    <text evidence="9">Binds 1 heme c group covalently per subunit.</text>
</comment>
<evidence type="ECO:0000256" key="5">
    <source>
        <dbReference type="ARBA" id="ARBA00022723"/>
    </source>
</evidence>
<reference evidence="12 13" key="2">
    <citation type="journal article" date="2020" name="MBio">
        <title>Isolation and Molecular Analysis of a Novel Neorickettsia Species That Causes Potomac Horse Fever.</title>
        <authorList>
            <person name="Teymournejad O."/>
            <person name="Lin M."/>
            <person name="Bekebrede H."/>
            <person name="Kamr A."/>
            <person name="Toribio R.E."/>
            <person name="Arroyo L.G."/>
            <person name="Baird J.D."/>
            <person name="Rikihisa Y."/>
        </authorList>
    </citation>
    <scope>NUCLEOTIDE SEQUENCE [LARGE SCALE GENOMIC DNA]</scope>
    <source>
        <strain evidence="12 13">Fin17</strain>
    </source>
</reference>
<feature type="domain" description="Cytochrome c" evidence="11">
    <location>
        <begin position="45"/>
        <end position="193"/>
    </location>
</feature>
<dbReference type="PRINTS" id="PR00603">
    <property type="entry name" value="CYTOCHROMEC1"/>
</dbReference>
<dbReference type="PANTHER" id="PTHR10266:SF3">
    <property type="entry name" value="CYTOCHROME C1, HEME PROTEIN, MITOCHONDRIAL"/>
    <property type="match status" value="1"/>
</dbReference>
<keyword evidence="4" id="KW-0812">Transmembrane</keyword>
<dbReference type="PANTHER" id="PTHR10266">
    <property type="entry name" value="CYTOCHROME C1"/>
    <property type="match status" value="1"/>
</dbReference>
<dbReference type="RefSeq" id="WP_160095589.1">
    <property type="nucleotide sequence ID" value="NZ_CP047224.1"/>
</dbReference>
<organism evidence="12 13">
    <name type="scientific">Neorickettsia findlayensis</name>
    <dbReference type="NCBI Taxonomy" id="2686014"/>
    <lineage>
        <taxon>Bacteria</taxon>
        <taxon>Pseudomonadati</taxon>
        <taxon>Pseudomonadota</taxon>
        <taxon>Alphaproteobacteria</taxon>
        <taxon>Rickettsiales</taxon>
        <taxon>Anaplasmataceae</taxon>
        <taxon>Neorickettsia</taxon>
    </lineage>
</organism>
<evidence type="ECO:0000256" key="7">
    <source>
        <dbReference type="ARBA" id="ARBA00023004"/>
    </source>
</evidence>
<dbReference type="Gene3D" id="1.10.760.10">
    <property type="entry name" value="Cytochrome c-like domain"/>
    <property type="match status" value="1"/>
</dbReference>
<dbReference type="Gene3D" id="1.20.5.100">
    <property type="entry name" value="Cytochrome c1, transmembrane anchor, C-terminal"/>
    <property type="match status" value="1"/>
</dbReference>
<gene>
    <name evidence="12" type="ORF">GP480_02525</name>
</gene>
<dbReference type="InterPro" id="IPR009056">
    <property type="entry name" value="Cyt_c-like_dom"/>
</dbReference>
<feature type="signal peptide" evidence="10">
    <location>
        <begin position="1"/>
        <end position="18"/>
    </location>
</feature>
<protein>
    <recommendedName>
        <fullName evidence="2">Cytochrome c1</fullName>
    </recommendedName>
</protein>
<dbReference type="GO" id="GO:0020037">
    <property type="term" value="F:heme binding"/>
    <property type="evidence" value="ECO:0007669"/>
    <property type="project" value="InterPro"/>
</dbReference>
<dbReference type="Pfam" id="PF02167">
    <property type="entry name" value="Cytochrom_C1"/>
    <property type="match status" value="1"/>
</dbReference>
<proteinExistence type="predicted"/>
<sequence length="256" mass="28735">MKKYFFIALLLCQVSALASEGNFKPEEPVKMPWSFEGPLGTFDKQSIRRGLKVYQQVCAACHSLNRISFRHLLGAGFTLEEAKSIASEYQVKDGPNDDGEYYERPGVLSDYFVPPYANRKAAEAANNGAYPPDLSLIARGRMGGANYLYSLLIGFTDEEAPEGLYSNPYFSTGKIAMAPPLFQDIMSYEDGTPATVEQMAFDVVHFLHWASEYEMEYRKRLGLKVMGFLSILLVLSWVSNKRIWKDIKQASNDGTS</sequence>
<evidence type="ECO:0000256" key="4">
    <source>
        <dbReference type="ARBA" id="ARBA00022692"/>
    </source>
</evidence>
<dbReference type="GO" id="GO:0009055">
    <property type="term" value="F:electron transfer activity"/>
    <property type="evidence" value="ECO:0007669"/>
    <property type="project" value="InterPro"/>
</dbReference>
<dbReference type="SUPFAM" id="SSF46626">
    <property type="entry name" value="Cytochrome c"/>
    <property type="match status" value="1"/>
</dbReference>
<comment type="subcellular location">
    <subcellularLocation>
        <location evidence="1">Membrane</location>
    </subcellularLocation>
</comment>
<dbReference type="GO" id="GO:0046872">
    <property type="term" value="F:metal ion binding"/>
    <property type="evidence" value="ECO:0007669"/>
    <property type="project" value="UniProtKB-KW"/>
</dbReference>
<dbReference type="Proteomes" id="UP000464912">
    <property type="component" value="Chromosome"/>
</dbReference>
<feature type="chain" id="PRO_5027025854" description="Cytochrome c1" evidence="10">
    <location>
        <begin position="19"/>
        <end position="256"/>
    </location>
</feature>
<keyword evidence="10" id="KW-0732">Signal</keyword>
<keyword evidence="8" id="KW-0472">Membrane</keyword>
<evidence type="ECO:0000256" key="1">
    <source>
        <dbReference type="ARBA" id="ARBA00004370"/>
    </source>
</evidence>
<dbReference type="InterPro" id="IPR002326">
    <property type="entry name" value="Cyt_c1"/>
</dbReference>
<dbReference type="AlphaFoldDB" id="A0A6P1GAI8"/>